<sequence>MSRHDPRARLQVTSVVVATYRAPSNKVHRGFAYLDDETVINSLSAVESGKIDEVVAKVNSAREGGFGGGVGIHGAKVEGAKKSTSAFEEEMVRTRTRFSIFELWYQSLREGKALGSFDGWGPAALNGVKSGDTVEFRATLEAAPIQTLLRLFLWFADKAKSQGHFFSQKGDELKATKDAERIISMILAQDTDDPDDEEIVVLATPLGDAGPRVAMPIKKRWVIGNLGRFGGEYSVVAQVDRLVQADDELPALRLTHDVAPTPLEIETLKTALSEFKGSAEEFGLDLAESATVKGPALWLEPIAIFR</sequence>
<dbReference type="AlphaFoldDB" id="A0A0J8UF73"/>
<protein>
    <submittedName>
        <fullName evidence="1">Uncharacterized protein</fullName>
    </submittedName>
</protein>
<gene>
    <name evidence="1" type="ORF">ACT17_05865</name>
</gene>
<organism evidence="1 2">
    <name type="scientific">Mycolicibacterium conceptionense</name>
    <dbReference type="NCBI Taxonomy" id="451644"/>
    <lineage>
        <taxon>Bacteria</taxon>
        <taxon>Bacillati</taxon>
        <taxon>Actinomycetota</taxon>
        <taxon>Actinomycetes</taxon>
        <taxon>Mycobacteriales</taxon>
        <taxon>Mycobacteriaceae</taxon>
        <taxon>Mycolicibacterium</taxon>
    </lineage>
</organism>
<dbReference type="EMBL" id="LFOD01000003">
    <property type="protein sequence ID" value="KMV19577.1"/>
    <property type="molecule type" value="Genomic_DNA"/>
</dbReference>
<reference evidence="1 2" key="1">
    <citation type="submission" date="2015-06" db="EMBL/GenBank/DDBJ databases">
        <title>Genome sequence of Mycobacterium conceptionense strain MLE.</title>
        <authorList>
            <person name="Greninger A.L."/>
            <person name="Cunningham G."/>
            <person name="Chiu C.Y."/>
            <person name="Miller S."/>
        </authorList>
    </citation>
    <scope>NUCLEOTIDE SEQUENCE [LARGE SCALE GENOMIC DNA]</scope>
    <source>
        <strain evidence="1 2">MLE</strain>
    </source>
</reference>
<evidence type="ECO:0000313" key="2">
    <source>
        <dbReference type="Proteomes" id="UP000037594"/>
    </source>
</evidence>
<accession>A0A0J8UF73</accession>
<proteinExistence type="predicted"/>
<dbReference type="InterPro" id="IPR045633">
    <property type="entry name" value="DUF6414"/>
</dbReference>
<evidence type="ECO:0000313" key="1">
    <source>
        <dbReference type="EMBL" id="KMV19577.1"/>
    </source>
</evidence>
<dbReference type="Proteomes" id="UP000037594">
    <property type="component" value="Unassembled WGS sequence"/>
</dbReference>
<dbReference type="Pfam" id="PF19952">
    <property type="entry name" value="DUF6414"/>
    <property type="match status" value="1"/>
</dbReference>
<dbReference type="PATRIC" id="fig|451644.5.peg.1180"/>
<comment type="caution">
    <text evidence="1">The sequence shown here is derived from an EMBL/GenBank/DDBJ whole genome shotgun (WGS) entry which is preliminary data.</text>
</comment>
<name>A0A0J8UF73_9MYCO</name>